<sequence>MNNTEKIIMEIIEFHQNIEKWFQGKTENRENLHRKLLSGFSPEFRMINGNGDTVTLSMLSDWLPTVFGKFPQRTIHVENIEVNHSEHHGLATYTETQVTGVTVTRRASSAVFLLHEEKALWLHLIERWI</sequence>
<evidence type="ECO:0008006" key="3">
    <source>
        <dbReference type="Google" id="ProtNLM"/>
    </source>
</evidence>
<dbReference type="Gene3D" id="3.10.450.50">
    <property type="match status" value="1"/>
</dbReference>
<dbReference type="SUPFAM" id="SSF54427">
    <property type="entry name" value="NTF2-like"/>
    <property type="match status" value="1"/>
</dbReference>
<protein>
    <recommendedName>
        <fullName evidence="3">DUF4440 domain-containing protein</fullName>
    </recommendedName>
</protein>
<accession>A0ABN0APL1</accession>
<reference evidence="1" key="1">
    <citation type="submission" date="2010-06" db="EMBL/GenBank/DDBJ databases">
        <authorList>
            <person name="Muzny D."/>
            <person name="Qin X."/>
            <person name="Buhay C."/>
            <person name="Dugan-Rocha S."/>
            <person name="Ding Y."/>
            <person name="Chen G."/>
            <person name="Hawes A."/>
            <person name="Holder M."/>
            <person name="Jhangiani S."/>
            <person name="Johnson A."/>
            <person name="Khan Z."/>
            <person name="Li Z."/>
            <person name="Liu W."/>
            <person name="Liu X."/>
            <person name="Perez L."/>
            <person name="Shen H."/>
            <person name="Wang Q."/>
            <person name="Watt J."/>
            <person name="Xi L."/>
            <person name="Xin Y."/>
            <person name="Zhou J."/>
            <person name="Deng J."/>
            <person name="Jiang H."/>
            <person name="Liu Y."/>
            <person name="Qu J."/>
            <person name="Song X.-Z."/>
            <person name="Zhang L."/>
            <person name="Villasana D."/>
            <person name="Johnson A."/>
            <person name="Liu J."/>
            <person name="Liyanage D."/>
            <person name="Lorensuhewa L."/>
            <person name="Robinson T."/>
            <person name="Song A."/>
            <person name="Song B.-B."/>
            <person name="Dinh H."/>
            <person name="Thornton R."/>
            <person name="Coyle M."/>
            <person name="Francisco L."/>
            <person name="Jackson L."/>
            <person name="Javaid M."/>
            <person name="Korchina V."/>
            <person name="Kovar C."/>
            <person name="Mata R."/>
            <person name="Mathew T."/>
            <person name="Ngo R."/>
            <person name="Nguyen L."/>
            <person name="Nguyen N."/>
            <person name="Okwuonu G."/>
            <person name="Ongeri F."/>
            <person name="Pham C."/>
            <person name="Simmons D."/>
            <person name="Wilczek-Boney K."/>
            <person name="Hale W."/>
            <person name="Jakkamsetti A."/>
            <person name="Pham P."/>
            <person name="Ruth R."/>
            <person name="San Lucas F."/>
            <person name="Warren J."/>
            <person name="Zhang J."/>
            <person name="Zhao Z."/>
            <person name="Zhou C."/>
            <person name="Zhu D."/>
            <person name="Lee S."/>
            <person name="Bess C."/>
            <person name="Blankenburg K."/>
            <person name="Forbes L."/>
            <person name="Fu Q."/>
            <person name="Gubbala S."/>
            <person name="Hirani K."/>
            <person name="Jayaseelan J.C."/>
            <person name="Lara F."/>
            <person name="Munidasa M."/>
            <person name="Palculict T."/>
            <person name="Patil S."/>
            <person name="Pu L.-L."/>
            <person name="Saada N."/>
            <person name="Tang L."/>
            <person name="Weissenberger G."/>
            <person name="Zhu Y."/>
            <person name="Hemphill L."/>
            <person name="Shang Y."/>
            <person name="Youmans B."/>
            <person name="Ayvaz T."/>
            <person name="Ross M."/>
            <person name="Santibanez J."/>
            <person name="Aqrawi P."/>
            <person name="Gross S."/>
            <person name="Joshi V."/>
            <person name="Fowler G."/>
            <person name="Nazareth L."/>
            <person name="Reid J."/>
            <person name="Worley K."/>
            <person name="Petrosino J."/>
            <person name="Highlander S."/>
            <person name="Gibbs R."/>
        </authorList>
    </citation>
    <scope>NUCLEOTIDE SEQUENCE [LARGE SCALE GENOMIC DNA]</scope>
    <source>
        <strain evidence="1">ATCC 35910</strain>
    </source>
</reference>
<evidence type="ECO:0000313" key="1">
    <source>
        <dbReference type="EMBL" id="EFK35008.1"/>
    </source>
</evidence>
<comment type="caution">
    <text evidence="1">The sequence shown here is derived from an EMBL/GenBank/DDBJ whole genome shotgun (WGS) entry which is preliminary data.</text>
</comment>
<dbReference type="InterPro" id="IPR032710">
    <property type="entry name" value="NTF2-like_dom_sf"/>
</dbReference>
<gene>
    <name evidence="1" type="ORF">HMPREF0204_14077</name>
</gene>
<dbReference type="RefSeq" id="WP_002979869.1">
    <property type="nucleotide sequence ID" value="NZ_GL379781.1"/>
</dbReference>
<keyword evidence="2" id="KW-1185">Reference proteome</keyword>
<organism evidence="1 2">
    <name type="scientific">Chryseobacterium gleum ATCC 35910</name>
    <dbReference type="NCBI Taxonomy" id="525257"/>
    <lineage>
        <taxon>Bacteria</taxon>
        <taxon>Pseudomonadati</taxon>
        <taxon>Bacteroidota</taxon>
        <taxon>Flavobacteriia</taxon>
        <taxon>Flavobacteriales</taxon>
        <taxon>Weeksellaceae</taxon>
        <taxon>Chryseobacterium group</taxon>
        <taxon>Chryseobacterium</taxon>
    </lineage>
</organism>
<dbReference type="EMBL" id="ACKQ02000007">
    <property type="protein sequence ID" value="EFK35008.1"/>
    <property type="molecule type" value="Genomic_DNA"/>
</dbReference>
<evidence type="ECO:0000313" key="2">
    <source>
        <dbReference type="Proteomes" id="UP000002969"/>
    </source>
</evidence>
<proteinExistence type="predicted"/>
<dbReference type="GeneID" id="93022425"/>
<name>A0ABN0APL1_CHRGE</name>
<dbReference type="Proteomes" id="UP000002969">
    <property type="component" value="Unassembled WGS sequence"/>
</dbReference>